<dbReference type="AlphaFoldDB" id="A0A1C4Y573"/>
<dbReference type="Pfam" id="PF13515">
    <property type="entry name" value="FUSC_2"/>
    <property type="match status" value="1"/>
</dbReference>
<gene>
    <name evidence="8" type="ORF">GA0070607_6259</name>
</gene>
<dbReference type="Proteomes" id="UP000198243">
    <property type="component" value="Chromosome I"/>
</dbReference>
<evidence type="ECO:0000256" key="3">
    <source>
        <dbReference type="ARBA" id="ARBA00022989"/>
    </source>
</evidence>
<dbReference type="GO" id="GO:0016020">
    <property type="term" value="C:membrane"/>
    <property type="evidence" value="ECO:0007669"/>
    <property type="project" value="UniProtKB-SubCell"/>
</dbReference>
<protein>
    <submittedName>
        <fullName evidence="8">Uncharacterized membrane protein YgaE, UPF0421/DUF939 family</fullName>
    </submittedName>
</protein>
<evidence type="ECO:0000313" key="8">
    <source>
        <dbReference type="EMBL" id="SCF15830.1"/>
    </source>
</evidence>
<feature type="transmembrane region" description="Helical" evidence="6">
    <location>
        <begin position="137"/>
        <end position="154"/>
    </location>
</feature>
<comment type="subcellular location">
    <subcellularLocation>
        <location evidence="1">Membrane</location>
        <topology evidence="1">Multi-pass membrane protein</topology>
    </subcellularLocation>
</comment>
<dbReference type="EMBL" id="LT607412">
    <property type="protein sequence ID" value="SCF15830.1"/>
    <property type="molecule type" value="Genomic_DNA"/>
</dbReference>
<evidence type="ECO:0000256" key="6">
    <source>
        <dbReference type="SAM" id="Phobius"/>
    </source>
</evidence>
<feature type="domain" description="Integral membrane bound transporter" evidence="7">
    <location>
        <begin position="100"/>
        <end position="224"/>
    </location>
</feature>
<evidence type="ECO:0000256" key="4">
    <source>
        <dbReference type="ARBA" id="ARBA00023136"/>
    </source>
</evidence>
<sequence length="443" mass="46875">MTGVGATVVPHGTVVAPTAYDIIFGIGRTSRAAPWYECSVNPDGRRRSGGSPPPRDRLVARAKATAARVGGRGGRAGRLRLNQLEVALVISVQAGLAAALAWSIGHDLLGNPAPIFAPSAAVGTIVASLGQRAHRTVELLLGVGLGIATTDFLLSFLGTGFWQTGFVVGCAILATLVLFGRSGAAVGQAGGTAVLLATLAPAQKDLEWPRIVEAMVGGAVGLVVVALLIPLNPMRILDRDAAPIFHCLARQLREVSAALTTSDQQRAVRALDALRGMGPDLERMHEALSGAEEVVSLAPARWLRRQDVERFARASQRMERVIEHSRGVARRSALALQYNERVPPELPASVGQLADAVELLRREHRAGRPTEKTRQAVRAAVFQAARARAQRVDEFGDAVVTQVRPAASDLLRPIGCDATTANEEVRDAVQRGEDSVRSGGPPD</sequence>
<feature type="compositionally biased region" description="Basic and acidic residues" evidence="5">
    <location>
        <begin position="423"/>
        <end position="436"/>
    </location>
</feature>
<feature type="transmembrane region" description="Helical" evidence="6">
    <location>
        <begin position="160"/>
        <end position="179"/>
    </location>
</feature>
<keyword evidence="9" id="KW-1185">Reference proteome</keyword>
<evidence type="ECO:0000259" key="7">
    <source>
        <dbReference type="Pfam" id="PF13515"/>
    </source>
</evidence>
<keyword evidence="2 6" id="KW-0812">Transmembrane</keyword>
<proteinExistence type="predicted"/>
<evidence type="ECO:0000256" key="1">
    <source>
        <dbReference type="ARBA" id="ARBA00004141"/>
    </source>
</evidence>
<evidence type="ECO:0000256" key="2">
    <source>
        <dbReference type="ARBA" id="ARBA00022692"/>
    </source>
</evidence>
<keyword evidence="4 6" id="KW-0472">Membrane</keyword>
<evidence type="ECO:0000256" key="5">
    <source>
        <dbReference type="SAM" id="MobiDB-lite"/>
    </source>
</evidence>
<dbReference type="InterPro" id="IPR049453">
    <property type="entry name" value="Memb_transporter_dom"/>
</dbReference>
<accession>A0A1C4Y573</accession>
<feature type="transmembrane region" description="Helical" evidence="6">
    <location>
        <begin position="111"/>
        <end position="130"/>
    </location>
</feature>
<name>A0A1C4Y573_9ACTN</name>
<feature type="transmembrane region" description="Helical" evidence="6">
    <location>
        <begin position="84"/>
        <end position="105"/>
    </location>
</feature>
<keyword evidence="3 6" id="KW-1133">Transmembrane helix</keyword>
<evidence type="ECO:0000313" key="9">
    <source>
        <dbReference type="Proteomes" id="UP000198243"/>
    </source>
</evidence>
<organism evidence="8 9">
    <name type="scientific">Micromonospora coriariae</name>
    <dbReference type="NCBI Taxonomy" id="285665"/>
    <lineage>
        <taxon>Bacteria</taxon>
        <taxon>Bacillati</taxon>
        <taxon>Actinomycetota</taxon>
        <taxon>Actinomycetes</taxon>
        <taxon>Micromonosporales</taxon>
        <taxon>Micromonosporaceae</taxon>
        <taxon>Micromonospora</taxon>
    </lineage>
</organism>
<reference evidence="9" key="1">
    <citation type="submission" date="2016-06" db="EMBL/GenBank/DDBJ databases">
        <authorList>
            <person name="Varghese N."/>
            <person name="Submissions Spin"/>
        </authorList>
    </citation>
    <scope>NUCLEOTIDE SEQUENCE [LARGE SCALE GENOMIC DNA]</scope>
    <source>
        <strain evidence="9">DSM 44875</strain>
    </source>
</reference>
<feature type="region of interest" description="Disordered" evidence="5">
    <location>
        <begin position="421"/>
        <end position="443"/>
    </location>
</feature>
<feature type="transmembrane region" description="Helical" evidence="6">
    <location>
        <begin position="208"/>
        <end position="229"/>
    </location>
</feature>